<sequence>MADFKDDVRKIRTQKKIGSRKLARLIGKAETYVSQLERGLIKKPDYHTCFAIMRELGFREERIEDILDEFYNIKSPEKLAEEERIAKEQARIEEEKLNDPDYLESQLTPHKEGDDELNEEEEKKYQEIYRAATLEMAQKDYVEEELKKPNPNSIYYIEEDFLEKAKLSIEKEFDQLKKEKFNLTITLIGSYLTYLYERNPIDIEDIAESFYELLNDQDNDNNLSFLKELLGFKYFHLNNSKREEIITAIHKIINQREDT</sequence>
<feature type="region of interest" description="Disordered" evidence="1">
    <location>
        <begin position="97"/>
        <end position="120"/>
    </location>
</feature>
<comment type="caution">
    <text evidence="3">The sequence shown here is derived from an EMBL/GenBank/DDBJ whole genome shotgun (WGS) entry which is preliminary data.</text>
</comment>
<name>A0ABT9DP17_9BACI</name>
<evidence type="ECO:0000313" key="4">
    <source>
        <dbReference type="Proteomes" id="UP001177121"/>
    </source>
</evidence>
<organism evidence="3 4">
    <name type="scientific">Bacillus cabrialesii subsp. tritici</name>
    <dbReference type="NCBI Taxonomy" id="2944916"/>
    <lineage>
        <taxon>Bacteria</taxon>
        <taxon>Bacillati</taxon>
        <taxon>Bacillota</taxon>
        <taxon>Bacilli</taxon>
        <taxon>Bacillales</taxon>
        <taxon>Bacillaceae</taxon>
        <taxon>Bacillus</taxon>
        <taxon>Bacillus cabrialesii</taxon>
    </lineage>
</organism>
<reference evidence="3" key="1">
    <citation type="submission" date="2023-07" db="EMBL/GenBank/DDBJ databases">
        <title>Biological control against Fusarium languescens, the causal agent of wilt in Jalapeno peppers, by a novel bacterial subspecies: Bacillus cabrialesii subsp. tritici TSO2.</title>
        <authorList>
            <person name="Montoya-Martinez A.C."/>
            <person name="Figueroa-Brambila K.M."/>
            <person name="Escalante-Beltran A."/>
            <person name="Lopez-Montoya N.D."/>
            <person name="Valenzuela-Ruiz V."/>
            <person name="Parra-Cota F.I."/>
            <person name="Estrada Alvarado M.I."/>
            <person name="De Los Santos Villalobos S."/>
        </authorList>
    </citation>
    <scope>NUCLEOTIDE SEQUENCE</scope>
    <source>
        <strain evidence="3">TSO2</strain>
    </source>
</reference>
<feature type="domain" description="HTH cro/C1-type" evidence="2">
    <location>
        <begin position="8"/>
        <end position="63"/>
    </location>
</feature>
<keyword evidence="4" id="KW-1185">Reference proteome</keyword>
<dbReference type="Pfam" id="PF01381">
    <property type="entry name" value="HTH_3"/>
    <property type="match status" value="1"/>
</dbReference>
<dbReference type="InterPro" id="IPR001387">
    <property type="entry name" value="Cro/C1-type_HTH"/>
</dbReference>
<accession>A0ABT9DP17</accession>
<evidence type="ECO:0000313" key="3">
    <source>
        <dbReference type="EMBL" id="MDO8226443.1"/>
    </source>
</evidence>
<protein>
    <submittedName>
        <fullName evidence="3">Helix-turn-helix transcriptional regulator</fullName>
    </submittedName>
</protein>
<evidence type="ECO:0000256" key="1">
    <source>
        <dbReference type="SAM" id="MobiDB-lite"/>
    </source>
</evidence>
<proteinExistence type="predicted"/>
<dbReference type="Gene3D" id="1.10.260.40">
    <property type="entry name" value="lambda repressor-like DNA-binding domains"/>
    <property type="match status" value="1"/>
</dbReference>
<dbReference type="SMART" id="SM00530">
    <property type="entry name" value="HTH_XRE"/>
    <property type="match status" value="1"/>
</dbReference>
<dbReference type="Proteomes" id="UP001177121">
    <property type="component" value="Unassembled WGS sequence"/>
</dbReference>
<dbReference type="PROSITE" id="PS50943">
    <property type="entry name" value="HTH_CROC1"/>
    <property type="match status" value="1"/>
</dbReference>
<dbReference type="SUPFAM" id="SSF47413">
    <property type="entry name" value="lambda repressor-like DNA-binding domains"/>
    <property type="match status" value="1"/>
</dbReference>
<evidence type="ECO:0000259" key="2">
    <source>
        <dbReference type="PROSITE" id="PS50943"/>
    </source>
</evidence>
<dbReference type="EMBL" id="JAHBMK020000001">
    <property type="protein sequence ID" value="MDO8226443.1"/>
    <property type="molecule type" value="Genomic_DNA"/>
</dbReference>
<dbReference type="RefSeq" id="WP_166849043.1">
    <property type="nucleotide sequence ID" value="NZ_JAHBMK020000001.1"/>
</dbReference>
<dbReference type="CDD" id="cd00093">
    <property type="entry name" value="HTH_XRE"/>
    <property type="match status" value="1"/>
</dbReference>
<dbReference type="InterPro" id="IPR010982">
    <property type="entry name" value="Lambda_DNA-bd_dom_sf"/>
</dbReference>
<gene>
    <name evidence="3" type="ORF">KHP33_016650</name>
</gene>